<evidence type="ECO:0000313" key="3">
    <source>
        <dbReference type="Proteomes" id="UP000283063"/>
    </source>
</evidence>
<gene>
    <name evidence="2" type="ORF">EBB79_07735</name>
</gene>
<protein>
    <recommendedName>
        <fullName evidence="4">YeeE/YedE family protein</fullName>
    </recommendedName>
</protein>
<evidence type="ECO:0000313" key="2">
    <source>
        <dbReference type="EMBL" id="AZV77795.1"/>
    </source>
</evidence>
<dbReference type="AlphaFoldDB" id="A0A3T0N1A5"/>
<dbReference type="InterPro" id="IPR046513">
    <property type="entry name" value="DUF6691"/>
</dbReference>
<feature type="transmembrane region" description="Helical" evidence="1">
    <location>
        <begin position="110"/>
        <end position="129"/>
    </location>
</feature>
<reference evidence="2 3" key="1">
    <citation type="submission" date="2018-10" db="EMBL/GenBank/DDBJ databases">
        <title>Parasedimentitalea marina sp. nov., a psychrophilic bacterium isolated from deep seawater of the New Britain Trench.</title>
        <authorList>
            <person name="Cao J."/>
        </authorList>
    </citation>
    <scope>NUCLEOTIDE SEQUENCE [LARGE SCALE GENOMIC DNA]</scope>
    <source>
        <strain evidence="2 3">W43</strain>
    </source>
</reference>
<keyword evidence="1" id="KW-1133">Transmembrane helix</keyword>
<dbReference type="EMBL" id="CP033219">
    <property type="protein sequence ID" value="AZV77795.1"/>
    <property type="molecule type" value="Genomic_DNA"/>
</dbReference>
<keyword evidence="1" id="KW-0812">Transmembrane</keyword>
<dbReference type="KEGG" id="sedi:EBB79_07735"/>
<organism evidence="2 3">
    <name type="scientific">Parasedimentitalea marina</name>
    <dbReference type="NCBI Taxonomy" id="2483033"/>
    <lineage>
        <taxon>Bacteria</taxon>
        <taxon>Pseudomonadati</taxon>
        <taxon>Pseudomonadota</taxon>
        <taxon>Alphaproteobacteria</taxon>
        <taxon>Rhodobacterales</taxon>
        <taxon>Paracoccaceae</taxon>
        <taxon>Parasedimentitalea</taxon>
    </lineage>
</organism>
<dbReference type="RefSeq" id="WP_127748355.1">
    <property type="nucleotide sequence ID" value="NZ_CP033219.1"/>
</dbReference>
<sequence length="143" mass="15053">MRLFYSFLAGGLFGTGLFLSGMTDTTKVQGWLDVFGAWDPTLAFVMGGAILPMAVAWRLTEGRKPLAGGHFPTASQPELDPRLIVGSAMFGVGWGLVGLCPGPVIASITYNGWGGVLFLMAMLIGMAAAPKFGLQLDRLATKA</sequence>
<evidence type="ECO:0008006" key="4">
    <source>
        <dbReference type="Google" id="ProtNLM"/>
    </source>
</evidence>
<feature type="transmembrane region" description="Helical" evidence="1">
    <location>
        <begin position="41"/>
        <end position="60"/>
    </location>
</feature>
<name>A0A3T0N1A5_9RHOB</name>
<feature type="transmembrane region" description="Helical" evidence="1">
    <location>
        <begin position="81"/>
        <end position="104"/>
    </location>
</feature>
<dbReference type="Proteomes" id="UP000283063">
    <property type="component" value="Chromosome"/>
</dbReference>
<keyword evidence="1" id="KW-0472">Membrane</keyword>
<dbReference type="OrthoDB" id="9790409at2"/>
<dbReference type="Pfam" id="PF20398">
    <property type="entry name" value="DUF6691"/>
    <property type="match status" value="1"/>
</dbReference>
<proteinExistence type="predicted"/>
<keyword evidence="3" id="KW-1185">Reference proteome</keyword>
<accession>A0A3T0N1A5</accession>
<evidence type="ECO:0000256" key="1">
    <source>
        <dbReference type="SAM" id="Phobius"/>
    </source>
</evidence>